<evidence type="ECO:0000313" key="6">
    <source>
        <dbReference type="Proteomes" id="UP000441389"/>
    </source>
</evidence>
<feature type="compositionally biased region" description="Polar residues" evidence="3">
    <location>
        <begin position="25"/>
        <end position="38"/>
    </location>
</feature>
<dbReference type="InterPro" id="IPR029787">
    <property type="entry name" value="Nucleotide_cyclase"/>
</dbReference>
<dbReference type="SUPFAM" id="SSF55073">
    <property type="entry name" value="Nucleotide cyclase"/>
    <property type="match status" value="1"/>
</dbReference>
<dbReference type="Gene3D" id="3.30.70.270">
    <property type="match status" value="1"/>
</dbReference>
<dbReference type="PANTHER" id="PTHR45138">
    <property type="entry name" value="REGULATORY COMPONENTS OF SENSORY TRANSDUCTION SYSTEM"/>
    <property type="match status" value="1"/>
</dbReference>
<comment type="caution">
    <text evidence="5">The sequence shown here is derived from an EMBL/GenBank/DDBJ whole genome shotgun (WGS) entry which is preliminary data.</text>
</comment>
<comment type="catalytic activity">
    <reaction evidence="2">
        <text>2 GTP = 3',3'-c-di-GMP + 2 diphosphate</text>
        <dbReference type="Rhea" id="RHEA:24898"/>
        <dbReference type="ChEBI" id="CHEBI:33019"/>
        <dbReference type="ChEBI" id="CHEBI:37565"/>
        <dbReference type="ChEBI" id="CHEBI:58805"/>
        <dbReference type="EC" id="2.7.7.65"/>
    </reaction>
</comment>
<evidence type="ECO:0000256" key="1">
    <source>
        <dbReference type="ARBA" id="ARBA00012528"/>
    </source>
</evidence>
<feature type="region of interest" description="Disordered" evidence="3">
    <location>
        <begin position="1"/>
        <end position="45"/>
    </location>
</feature>
<name>A0A6I4J412_9SPHN</name>
<dbReference type="InterPro" id="IPR043128">
    <property type="entry name" value="Rev_trsase/Diguanyl_cyclase"/>
</dbReference>
<reference evidence="5 6" key="1">
    <citation type="submission" date="2019-12" db="EMBL/GenBank/DDBJ databases">
        <authorList>
            <person name="Huq M.A."/>
        </authorList>
    </citation>
    <scope>NUCLEOTIDE SEQUENCE [LARGE SCALE GENOMIC DNA]</scope>
    <source>
        <strain evidence="5 6">MAH-20</strain>
    </source>
</reference>
<gene>
    <name evidence="5" type="ORF">GON01_14670</name>
</gene>
<dbReference type="PROSITE" id="PS50887">
    <property type="entry name" value="GGDEF"/>
    <property type="match status" value="1"/>
</dbReference>
<evidence type="ECO:0000256" key="2">
    <source>
        <dbReference type="ARBA" id="ARBA00034247"/>
    </source>
</evidence>
<dbReference type="PANTHER" id="PTHR45138:SF9">
    <property type="entry name" value="DIGUANYLATE CYCLASE DGCM-RELATED"/>
    <property type="match status" value="1"/>
</dbReference>
<dbReference type="Proteomes" id="UP000441389">
    <property type="component" value="Unassembled WGS sequence"/>
</dbReference>
<protein>
    <recommendedName>
        <fullName evidence="1">diguanylate cyclase</fullName>
        <ecNumber evidence="1">2.7.7.65</ecNumber>
    </recommendedName>
</protein>
<sequence>MTVTRSGGSPASSQRFSIAPAMLPQPTSQIGPKSENSASMRSRLSRPRLLRRNFFMAAGQEIGRPAVYHRMSDASSSARLVPVDGIPGQDRRASPRDDARQRGNRLTQAVKSWFGGREEESSTPEAGRPEPSIFQRVGAFLQQNLLEPTPAHYELVYGYILETDRRLVDAVDRAIMREGLLTAEAAELILAEVRTDMSAEFLANLVDKAQAGLSQIAGLAKQSGADAQAYGQALESKVADLQGGGSEEAVKALVQLTSSMIARTKAAEQQLRDAGKQMTQLRGSLAEARRIAESDALTGLANRRAFENKLRRAVLQARETAKPLALAFCDIDHFKVINDTHGHDVGDRILKFVAQRLASASGNNCFVARHGGEEFVMLFEGSSAEAAGRIVNEVRADLEDRRLVAKQSGEPIGQVSFSAGVASLGPKDNGRQMLRAADQALYRAKREGRNRVVVLGE</sequence>
<feature type="domain" description="GGDEF" evidence="4">
    <location>
        <begin position="322"/>
        <end position="457"/>
    </location>
</feature>
<dbReference type="EMBL" id="WQMS01000016">
    <property type="protein sequence ID" value="MVO79175.1"/>
    <property type="molecule type" value="Genomic_DNA"/>
</dbReference>
<proteinExistence type="predicted"/>
<evidence type="ECO:0000313" key="5">
    <source>
        <dbReference type="EMBL" id="MVO79175.1"/>
    </source>
</evidence>
<feature type="compositionally biased region" description="Basic and acidic residues" evidence="3">
    <location>
        <begin position="89"/>
        <end position="101"/>
    </location>
</feature>
<dbReference type="EC" id="2.7.7.65" evidence="1"/>
<feature type="compositionally biased region" description="Polar residues" evidence="3">
    <location>
        <begin position="1"/>
        <end position="16"/>
    </location>
</feature>
<evidence type="ECO:0000259" key="4">
    <source>
        <dbReference type="PROSITE" id="PS50887"/>
    </source>
</evidence>
<dbReference type="GO" id="GO:0052621">
    <property type="term" value="F:diguanylate cyclase activity"/>
    <property type="evidence" value="ECO:0007669"/>
    <property type="project" value="UniProtKB-EC"/>
</dbReference>
<organism evidence="5 6">
    <name type="scientific">Sphingomonas horti</name>
    <dbReference type="NCBI Taxonomy" id="2682842"/>
    <lineage>
        <taxon>Bacteria</taxon>
        <taxon>Pseudomonadati</taxon>
        <taxon>Pseudomonadota</taxon>
        <taxon>Alphaproteobacteria</taxon>
        <taxon>Sphingomonadales</taxon>
        <taxon>Sphingomonadaceae</taxon>
        <taxon>Sphingomonas</taxon>
    </lineage>
</organism>
<keyword evidence="6" id="KW-1185">Reference proteome</keyword>
<feature type="region of interest" description="Disordered" evidence="3">
    <location>
        <begin position="79"/>
        <end position="130"/>
    </location>
</feature>
<dbReference type="InterPro" id="IPR000160">
    <property type="entry name" value="GGDEF_dom"/>
</dbReference>
<dbReference type="SMART" id="SM00267">
    <property type="entry name" value="GGDEF"/>
    <property type="match status" value="1"/>
</dbReference>
<dbReference type="Pfam" id="PF00990">
    <property type="entry name" value="GGDEF"/>
    <property type="match status" value="1"/>
</dbReference>
<dbReference type="InterPro" id="IPR050469">
    <property type="entry name" value="Diguanylate_Cyclase"/>
</dbReference>
<dbReference type="CDD" id="cd01949">
    <property type="entry name" value="GGDEF"/>
    <property type="match status" value="1"/>
</dbReference>
<dbReference type="NCBIfam" id="TIGR00254">
    <property type="entry name" value="GGDEF"/>
    <property type="match status" value="1"/>
</dbReference>
<accession>A0A6I4J412</accession>
<dbReference type="AlphaFoldDB" id="A0A6I4J412"/>
<evidence type="ECO:0000256" key="3">
    <source>
        <dbReference type="SAM" id="MobiDB-lite"/>
    </source>
</evidence>
<dbReference type="FunFam" id="3.30.70.270:FF:000001">
    <property type="entry name" value="Diguanylate cyclase domain protein"/>
    <property type="match status" value="1"/>
</dbReference>